<name>A0A0D3GGX6_9ORYZ</name>
<feature type="region of interest" description="Disordered" evidence="1">
    <location>
        <begin position="12"/>
        <end position="34"/>
    </location>
</feature>
<dbReference type="PaxDb" id="65489-OBART06G15690.1"/>
<evidence type="ECO:0000313" key="2">
    <source>
        <dbReference type="EnsemblPlants" id="OBART06G15690.1"/>
    </source>
</evidence>
<dbReference type="EnsemblPlants" id="OBART06G15690.1">
    <property type="protein sequence ID" value="OBART06G15690.1"/>
    <property type="gene ID" value="OBART06G15690"/>
</dbReference>
<sequence>MALCPLTDAHRALPPLPPPCSPSAATTVAPLPPTPPPFLSSLSSACICALLDAANGSDGRSNANIGADASSSSSSLGGGTSRGYVVKTAPPAMQGTAADTRGGGCVSGHVDEALGADALAD</sequence>
<dbReference type="AlphaFoldDB" id="A0A0D3GGX6"/>
<dbReference type="Gramene" id="OBART06G15690.1">
    <property type="protein sequence ID" value="OBART06G15690.1"/>
    <property type="gene ID" value="OBART06G15690"/>
</dbReference>
<dbReference type="Proteomes" id="UP000026960">
    <property type="component" value="Chromosome 6"/>
</dbReference>
<reference evidence="2" key="1">
    <citation type="journal article" date="2009" name="Rice">
        <title>De Novo Next Generation Sequencing of Plant Genomes.</title>
        <authorList>
            <person name="Rounsley S."/>
            <person name="Marri P.R."/>
            <person name="Yu Y."/>
            <person name="He R."/>
            <person name="Sisneros N."/>
            <person name="Goicoechea J.L."/>
            <person name="Lee S.J."/>
            <person name="Angelova A."/>
            <person name="Kudrna D."/>
            <person name="Luo M."/>
            <person name="Affourtit J."/>
            <person name="Desany B."/>
            <person name="Knight J."/>
            <person name="Niazi F."/>
            <person name="Egholm M."/>
            <person name="Wing R.A."/>
        </authorList>
    </citation>
    <scope>NUCLEOTIDE SEQUENCE [LARGE SCALE GENOMIC DNA]</scope>
    <source>
        <strain evidence="2">cv. IRGC 105608</strain>
    </source>
</reference>
<accession>A0A0D3GGX6</accession>
<proteinExistence type="predicted"/>
<evidence type="ECO:0000313" key="3">
    <source>
        <dbReference type="Proteomes" id="UP000026960"/>
    </source>
</evidence>
<evidence type="ECO:0000256" key="1">
    <source>
        <dbReference type="SAM" id="MobiDB-lite"/>
    </source>
</evidence>
<protein>
    <submittedName>
        <fullName evidence="2">Uncharacterized protein</fullName>
    </submittedName>
</protein>
<feature type="region of interest" description="Disordered" evidence="1">
    <location>
        <begin position="59"/>
        <end position="86"/>
    </location>
</feature>
<organism evidence="2">
    <name type="scientific">Oryza barthii</name>
    <dbReference type="NCBI Taxonomy" id="65489"/>
    <lineage>
        <taxon>Eukaryota</taxon>
        <taxon>Viridiplantae</taxon>
        <taxon>Streptophyta</taxon>
        <taxon>Embryophyta</taxon>
        <taxon>Tracheophyta</taxon>
        <taxon>Spermatophyta</taxon>
        <taxon>Magnoliopsida</taxon>
        <taxon>Liliopsida</taxon>
        <taxon>Poales</taxon>
        <taxon>Poaceae</taxon>
        <taxon>BOP clade</taxon>
        <taxon>Oryzoideae</taxon>
        <taxon>Oryzeae</taxon>
        <taxon>Oryzinae</taxon>
        <taxon>Oryza</taxon>
    </lineage>
</organism>
<reference evidence="2" key="2">
    <citation type="submission" date="2015-03" db="UniProtKB">
        <authorList>
            <consortium name="EnsemblPlants"/>
        </authorList>
    </citation>
    <scope>IDENTIFICATION</scope>
</reference>
<dbReference type="HOGENOM" id="CLU_2041625_0_0_1"/>
<keyword evidence="3" id="KW-1185">Reference proteome</keyword>